<dbReference type="PANTHER" id="PTHR39948:SF1">
    <property type="entry name" value="GEO11419P1"/>
    <property type="match status" value="1"/>
</dbReference>
<organism evidence="1 2">
    <name type="scientific">Acropora cervicornis</name>
    <name type="common">Staghorn coral</name>
    <dbReference type="NCBI Taxonomy" id="6130"/>
    <lineage>
        <taxon>Eukaryota</taxon>
        <taxon>Metazoa</taxon>
        <taxon>Cnidaria</taxon>
        <taxon>Anthozoa</taxon>
        <taxon>Hexacorallia</taxon>
        <taxon>Scleractinia</taxon>
        <taxon>Astrocoeniina</taxon>
        <taxon>Acroporidae</taxon>
        <taxon>Acropora</taxon>
    </lineage>
</organism>
<proteinExistence type="predicted"/>
<dbReference type="EMBL" id="JARQWQ010000026">
    <property type="protein sequence ID" value="KAK2563172.1"/>
    <property type="molecule type" value="Genomic_DNA"/>
</dbReference>
<sequence>MNVLWFIIWLLVLWFLAWPVGFFCAGWYVCLSPFEACVEAIKGLTEILMKGVMLPLEVAKHMVEGKAGW</sequence>
<dbReference type="Proteomes" id="UP001249851">
    <property type="component" value="Unassembled WGS sequence"/>
</dbReference>
<dbReference type="AlphaFoldDB" id="A0AAD9QL05"/>
<evidence type="ECO:0000313" key="1">
    <source>
        <dbReference type="EMBL" id="KAK2563172.1"/>
    </source>
</evidence>
<comment type="caution">
    <text evidence="1">The sequence shown here is derived from an EMBL/GenBank/DDBJ whole genome shotgun (WGS) entry which is preliminary data.</text>
</comment>
<reference evidence="1" key="2">
    <citation type="journal article" date="2023" name="Science">
        <title>Genomic signatures of disease resistance in endangered staghorn corals.</title>
        <authorList>
            <person name="Vollmer S.V."/>
            <person name="Selwyn J.D."/>
            <person name="Despard B.A."/>
            <person name="Roesel C.L."/>
        </authorList>
    </citation>
    <scope>NUCLEOTIDE SEQUENCE</scope>
    <source>
        <strain evidence="1">K2</strain>
    </source>
</reference>
<name>A0AAD9QL05_ACRCE</name>
<gene>
    <name evidence="1" type="ORF">P5673_013524</name>
</gene>
<reference evidence="1" key="1">
    <citation type="journal article" date="2023" name="G3 (Bethesda)">
        <title>Whole genome assembly and annotation of the endangered Caribbean coral Acropora cervicornis.</title>
        <authorList>
            <person name="Selwyn J.D."/>
            <person name="Vollmer S.V."/>
        </authorList>
    </citation>
    <scope>NUCLEOTIDE SEQUENCE</scope>
    <source>
        <strain evidence="1">K2</strain>
    </source>
</reference>
<accession>A0AAD9QL05</accession>
<dbReference type="PANTHER" id="PTHR39948">
    <property type="entry name" value="GEO11419P1"/>
    <property type="match status" value="1"/>
</dbReference>
<keyword evidence="2" id="KW-1185">Reference proteome</keyword>
<protein>
    <submittedName>
        <fullName evidence="1">Uncharacterized protein</fullName>
    </submittedName>
</protein>
<evidence type="ECO:0000313" key="2">
    <source>
        <dbReference type="Proteomes" id="UP001249851"/>
    </source>
</evidence>